<name>A0ABP3CV27_9BURK</name>
<evidence type="ECO:0000256" key="4">
    <source>
        <dbReference type="ARBA" id="ARBA00022519"/>
    </source>
</evidence>
<dbReference type="InterPro" id="IPR055348">
    <property type="entry name" value="DctQ"/>
</dbReference>
<feature type="domain" description="Tripartite ATP-independent periplasmic transporters DctQ component" evidence="10">
    <location>
        <begin position="37"/>
        <end position="164"/>
    </location>
</feature>
<dbReference type="RefSeq" id="WP_325125550.1">
    <property type="nucleotide sequence ID" value="NZ_BAAAFN010000004.1"/>
</dbReference>
<comment type="function">
    <text evidence="9">Part of the tripartite ATP-independent periplasmic (TRAP) transport system.</text>
</comment>
<dbReference type="Proteomes" id="UP001501176">
    <property type="component" value="Unassembled WGS sequence"/>
</dbReference>
<evidence type="ECO:0000256" key="2">
    <source>
        <dbReference type="ARBA" id="ARBA00022448"/>
    </source>
</evidence>
<dbReference type="EMBL" id="BAAAFN010000004">
    <property type="protein sequence ID" value="GAA0216191.1"/>
    <property type="molecule type" value="Genomic_DNA"/>
</dbReference>
<evidence type="ECO:0000256" key="7">
    <source>
        <dbReference type="ARBA" id="ARBA00023136"/>
    </source>
</evidence>
<feature type="transmembrane region" description="Helical" evidence="9">
    <location>
        <begin position="59"/>
        <end position="77"/>
    </location>
</feature>
<comment type="subcellular location">
    <subcellularLocation>
        <location evidence="1 9">Cell inner membrane</location>
        <topology evidence="1 9">Multi-pass membrane protein</topology>
    </subcellularLocation>
</comment>
<dbReference type="Pfam" id="PF04290">
    <property type="entry name" value="DctQ"/>
    <property type="match status" value="1"/>
</dbReference>
<evidence type="ECO:0000313" key="12">
    <source>
        <dbReference type="Proteomes" id="UP001501176"/>
    </source>
</evidence>
<evidence type="ECO:0000256" key="5">
    <source>
        <dbReference type="ARBA" id="ARBA00022692"/>
    </source>
</evidence>
<proteinExistence type="inferred from homology"/>
<feature type="transmembrane region" description="Helical" evidence="9">
    <location>
        <begin position="146"/>
        <end position="170"/>
    </location>
</feature>
<evidence type="ECO:0000313" key="11">
    <source>
        <dbReference type="EMBL" id="GAA0216191.1"/>
    </source>
</evidence>
<evidence type="ECO:0000256" key="9">
    <source>
        <dbReference type="RuleBase" id="RU369079"/>
    </source>
</evidence>
<keyword evidence="7 9" id="KW-0472">Membrane</keyword>
<evidence type="ECO:0000256" key="3">
    <source>
        <dbReference type="ARBA" id="ARBA00022475"/>
    </source>
</evidence>
<comment type="caution">
    <text evidence="11">The sequence shown here is derived from an EMBL/GenBank/DDBJ whole genome shotgun (WGS) entry which is preliminary data.</text>
</comment>
<accession>A0ABP3CV27</accession>
<reference evidence="12" key="1">
    <citation type="journal article" date="2019" name="Int. J. Syst. Evol. Microbiol.">
        <title>The Global Catalogue of Microorganisms (GCM) 10K type strain sequencing project: providing services to taxonomists for standard genome sequencing and annotation.</title>
        <authorList>
            <consortium name="The Broad Institute Genomics Platform"/>
            <consortium name="The Broad Institute Genome Sequencing Center for Infectious Disease"/>
            <person name="Wu L."/>
            <person name="Ma J."/>
        </authorList>
    </citation>
    <scope>NUCLEOTIDE SEQUENCE [LARGE SCALE GENOMIC DNA]</scope>
    <source>
        <strain evidence="12">JCM 16240</strain>
    </source>
</reference>
<protein>
    <recommendedName>
        <fullName evidence="9">TRAP transporter small permease protein</fullName>
    </recommendedName>
</protein>
<comment type="similarity">
    <text evidence="8 9">Belongs to the TRAP transporter small permease family.</text>
</comment>
<keyword evidence="3" id="KW-1003">Cell membrane</keyword>
<organism evidence="11 12">
    <name type="scientific">Castellaniella daejeonensis</name>
    <dbReference type="NCBI Taxonomy" id="659013"/>
    <lineage>
        <taxon>Bacteria</taxon>
        <taxon>Pseudomonadati</taxon>
        <taxon>Pseudomonadota</taxon>
        <taxon>Betaproteobacteria</taxon>
        <taxon>Burkholderiales</taxon>
        <taxon>Alcaligenaceae</taxon>
        <taxon>Castellaniella</taxon>
    </lineage>
</organism>
<comment type="subunit">
    <text evidence="9">The complex comprises the extracytoplasmic solute receptor protein and the two transmembrane proteins.</text>
</comment>
<keyword evidence="6 9" id="KW-1133">Transmembrane helix</keyword>
<evidence type="ECO:0000256" key="6">
    <source>
        <dbReference type="ARBA" id="ARBA00022989"/>
    </source>
</evidence>
<sequence length="206" mass="22456">MNTTDRYRVLDGLLRKANALSRAAIWVAGGLTLASALYITGDVLVRYFLGRPLGGADELSGYAFAISISWALSFATLQRANIRIDALYQYLPPRIAALADWLALVVLSVFIVYWTRYAATVAGLSWDNQSTANTTFATPLWIPQTLWVAGLLWLCVVLGLMLLRSTIALVTGDLRTVRDICGVRSTKEEADAEAEAGKRLVQGDAS</sequence>
<gene>
    <name evidence="11" type="ORF">GCM10009125_01450</name>
</gene>
<evidence type="ECO:0000256" key="8">
    <source>
        <dbReference type="ARBA" id="ARBA00038436"/>
    </source>
</evidence>
<dbReference type="PANTHER" id="PTHR35011">
    <property type="entry name" value="2,3-DIKETO-L-GULONATE TRAP TRANSPORTER SMALL PERMEASE PROTEIN YIAM"/>
    <property type="match status" value="1"/>
</dbReference>
<keyword evidence="4 9" id="KW-0997">Cell inner membrane</keyword>
<feature type="transmembrane region" description="Helical" evidence="9">
    <location>
        <begin position="20"/>
        <end position="39"/>
    </location>
</feature>
<evidence type="ECO:0000256" key="1">
    <source>
        <dbReference type="ARBA" id="ARBA00004429"/>
    </source>
</evidence>
<keyword evidence="12" id="KW-1185">Reference proteome</keyword>
<keyword evidence="5 9" id="KW-0812">Transmembrane</keyword>
<evidence type="ECO:0000259" key="10">
    <source>
        <dbReference type="Pfam" id="PF04290"/>
    </source>
</evidence>
<dbReference type="PANTHER" id="PTHR35011:SF10">
    <property type="entry name" value="TRAP TRANSPORTER SMALL PERMEASE PROTEIN"/>
    <property type="match status" value="1"/>
</dbReference>
<feature type="transmembrane region" description="Helical" evidence="9">
    <location>
        <begin position="98"/>
        <end position="115"/>
    </location>
</feature>
<keyword evidence="2 9" id="KW-0813">Transport</keyword>
<dbReference type="InterPro" id="IPR007387">
    <property type="entry name" value="TRAP_DctQ"/>
</dbReference>